<dbReference type="EMBL" id="CP042239">
    <property type="protein sequence ID" value="QDX26581.1"/>
    <property type="molecule type" value="Genomic_DNA"/>
</dbReference>
<evidence type="ECO:0000313" key="2">
    <source>
        <dbReference type="EMBL" id="QDX26581.1"/>
    </source>
</evidence>
<reference evidence="2 3" key="1">
    <citation type="submission" date="2019-07" db="EMBL/GenBank/DDBJ databases">
        <title>Sphingomonas alkalisoli sp. nov., isolated from rhizosphere soil of Suaedae salsa.</title>
        <authorList>
            <person name="Zhang H."/>
            <person name="Xu L."/>
            <person name="Zhang J.-X."/>
            <person name="Sun J.-Q."/>
        </authorList>
    </citation>
    <scope>NUCLEOTIDE SEQUENCE [LARGE SCALE GENOMIC DNA]</scope>
    <source>
        <strain evidence="2 3">XS-10</strain>
    </source>
</reference>
<accession>A0A518RGM2</accession>
<protein>
    <submittedName>
        <fullName evidence="2">Glutamine amidotransferase</fullName>
    </submittedName>
</protein>
<evidence type="ECO:0000259" key="1">
    <source>
        <dbReference type="Pfam" id="PF00117"/>
    </source>
</evidence>
<dbReference type="OrthoDB" id="9813383at2"/>
<dbReference type="GO" id="GO:0016740">
    <property type="term" value="F:transferase activity"/>
    <property type="evidence" value="ECO:0007669"/>
    <property type="project" value="UniProtKB-KW"/>
</dbReference>
<dbReference type="KEGG" id="ssua:FPZ54_11485"/>
<dbReference type="Gene3D" id="3.40.50.880">
    <property type="match status" value="1"/>
</dbReference>
<dbReference type="Proteomes" id="UP000318055">
    <property type="component" value="Chromosome"/>
</dbReference>
<dbReference type="PANTHER" id="PTHR42695:SF5">
    <property type="entry name" value="GLUTAMINE AMIDOTRANSFERASE YLR126C-RELATED"/>
    <property type="match status" value="1"/>
</dbReference>
<evidence type="ECO:0000313" key="3">
    <source>
        <dbReference type="Proteomes" id="UP000318055"/>
    </source>
</evidence>
<dbReference type="NCBIfam" id="NF005458">
    <property type="entry name" value="PRK07053.1"/>
    <property type="match status" value="1"/>
</dbReference>
<dbReference type="InterPro" id="IPR044992">
    <property type="entry name" value="ChyE-like"/>
</dbReference>
<keyword evidence="2" id="KW-0808">Transferase</keyword>
<keyword evidence="2" id="KW-0315">Glutamine amidotransferase</keyword>
<dbReference type="PANTHER" id="PTHR42695">
    <property type="entry name" value="GLUTAMINE AMIDOTRANSFERASE YLR126C-RELATED"/>
    <property type="match status" value="1"/>
</dbReference>
<dbReference type="InterPro" id="IPR029062">
    <property type="entry name" value="Class_I_gatase-like"/>
</dbReference>
<keyword evidence="3" id="KW-1185">Reference proteome</keyword>
<dbReference type="Pfam" id="PF00117">
    <property type="entry name" value="GATase"/>
    <property type="match status" value="1"/>
</dbReference>
<dbReference type="AlphaFoldDB" id="A0A518RGM2"/>
<organism evidence="2 3">
    <name type="scientific">Sphingomonas suaedae</name>
    <dbReference type="NCBI Taxonomy" id="2599297"/>
    <lineage>
        <taxon>Bacteria</taxon>
        <taxon>Pseudomonadati</taxon>
        <taxon>Pseudomonadota</taxon>
        <taxon>Alphaproteobacteria</taxon>
        <taxon>Sphingomonadales</taxon>
        <taxon>Sphingomonadaceae</taxon>
        <taxon>Sphingomonas</taxon>
    </lineage>
</organism>
<dbReference type="PROSITE" id="PS51273">
    <property type="entry name" value="GATASE_TYPE_1"/>
    <property type="match status" value="1"/>
</dbReference>
<dbReference type="InterPro" id="IPR017926">
    <property type="entry name" value="GATASE"/>
</dbReference>
<dbReference type="SUPFAM" id="SSF52317">
    <property type="entry name" value="Class I glutamine amidotransferase-like"/>
    <property type="match status" value="1"/>
</dbReference>
<dbReference type="GO" id="GO:0005829">
    <property type="term" value="C:cytosol"/>
    <property type="evidence" value="ECO:0007669"/>
    <property type="project" value="TreeGrafter"/>
</dbReference>
<name>A0A518RGM2_9SPHN</name>
<feature type="domain" description="Glutamine amidotransferase" evidence="1">
    <location>
        <begin position="23"/>
        <end position="182"/>
    </location>
</feature>
<gene>
    <name evidence="2" type="ORF">FPZ54_11485</name>
</gene>
<proteinExistence type="predicted"/>
<dbReference type="CDD" id="cd01741">
    <property type="entry name" value="GATase1_1"/>
    <property type="match status" value="1"/>
</dbReference>
<sequence length="230" mass="24348">MRALVIRHKSYEGLAGFAAPISAAGYAIETVDVGTPAFATADFAAPDLLVLMGGPMGVYEREAHPWIEGEVARLANRLATGKPTLGVCFGAQLIAAALGAEVFAGPVKEVGFVPVELSDAGAGSPLRHLRDVPILHWHGDSFPLPEGTELLASTATYRNQAFRRGANLLALQFHPEIGLDDQFEQWLDGSDDYVAQGGLTIPELRDQHDRLGPAAAAAGRAMLGEWLAAL</sequence>
<dbReference type="RefSeq" id="WP_145847348.1">
    <property type="nucleotide sequence ID" value="NZ_CP042239.1"/>
</dbReference>